<dbReference type="InterPro" id="IPR008979">
    <property type="entry name" value="Galactose-bd-like_sf"/>
</dbReference>
<keyword evidence="1" id="KW-0378">Hydrolase</keyword>
<keyword evidence="5" id="KW-1185">Reference proteome</keyword>
<dbReference type="EMBL" id="LQRA01000110">
    <property type="protein sequence ID" value="KZE71728.1"/>
    <property type="molecule type" value="Genomic_DNA"/>
</dbReference>
<dbReference type="Gene3D" id="2.60.120.260">
    <property type="entry name" value="Galactose-binding domain-like"/>
    <property type="match status" value="1"/>
</dbReference>
<feature type="domain" description="CBM-cenC" evidence="3">
    <location>
        <begin position="33"/>
        <end position="158"/>
    </location>
</feature>
<sequence length="465" mass="51038">MFMKWMRIVLCFALLCAAVVSTEVSHKGYADASNLVVNSGFEQDLSHWTNWGGVSIVTDPVASGSKAARMGTGESGGGQIVSGISEGTVYTLSGSGRVSIGGETALIGVDCMNSSGTKLEGGKFEFAFNTTTYTGKTLSFTTVPGTTQIQVYIYKNPNVNGYAYVDDIRLVREGSSGDSGGIGTGRKAMWVWEPSDIATAANREALINFSLSKGINLLYVNTGYYKDVNYLTAYPHYYRALIASAHQKGIRVESLDGASEWVRAANHSIPLSRIQDVLNYNASSTANEKLDGIHHDNEPYTLQDWEQNKQSLSIDYLELARKSKQMLIDAGSNMTYSGDIPFWYETVSVAYNGVNKELYKHIIDRMDYITIMDYRDFAVGPNGIIEHAQNEINYATTAGKKVIIGVETGDVPGDPPMVTFYQEGENYMNQELAKVQAHYSASAAYAGYAIHHYTSYRTMPWGPRT</sequence>
<dbReference type="AlphaFoldDB" id="A0A163TG08"/>
<organism evidence="4 5">
    <name type="scientific">Paenibacillus elgii</name>
    <dbReference type="NCBI Taxonomy" id="189691"/>
    <lineage>
        <taxon>Bacteria</taxon>
        <taxon>Bacillati</taxon>
        <taxon>Bacillota</taxon>
        <taxon>Bacilli</taxon>
        <taxon>Bacillales</taxon>
        <taxon>Paenibacillaceae</taxon>
        <taxon>Paenibacillus</taxon>
    </lineage>
</organism>
<gene>
    <name evidence="4" type="ORF">AV654_05855</name>
</gene>
<dbReference type="Proteomes" id="UP000076563">
    <property type="component" value="Unassembled WGS sequence"/>
</dbReference>
<evidence type="ECO:0000256" key="2">
    <source>
        <dbReference type="SAM" id="SignalP"/>
    </source>
</evidence>
<accession>A0A163TG08</accession>
<keyword evidence="2" id="KW-0732">Signal</keyword>
<feature type="chain" id="PRO_5039597238" description="CBM-cenC domain-containing protein" evidence="2">
    <location>
        <begin position="23"/>
        <end position="465"/>
    </location>
</feature>
<evidence type="ECO:0000259" key="3">
    <source>
        <dbReference type="Pfam" id="PF02018"/>
    </source>
</evidence>
<protein>
    <recommendedName>
        <fullName evidence="3">CBM-cenC domain-containing protein</fullName>
    </recommendedName>
</protein>
<dbReference type="GO" id="GO:0016798">
    <property type="term" value="F:hydrolase activity, acting on glycosyl bonds"/>
    <property type="evidence" value="ECO:0007669"/>
    <property type="project" value="InterPro"/>
</dbReference>
<reference evidence="5" key="1">
    <citation type="submission" date="2016-01" db="EMBL/GenBank/DDBJ databases">
        <title>Draft genome of Chromobacterium sp. F49.</title>
        <authorList>
            <person name="Hong K.W."/>
        </authorList>
    </citation>
    <scope>NUCLEOTIDE SEQUENCE [LARGE SCALE GENOMIC DNA]</scope>
    <source>
        <strain evidence="5">M63</strain>
    </source>
</reference>
<feature type="signal peptide" evidence="2">
    <location>
        <begin position="1"/>
        <end position="22"/>
    </location>
</feature>
<comment type="caution">
    <text evidence="4">The sequence shown here is derived from an EMBL/GenBank/DDBJ whole genome shotgun (WGS) entry which is preliminary data.</text>
</comment>
<evidence type="ECO:0000313" key="5">
    <source>
        <dbReference type="Proteomes" id="UP000076563"/>
    </source>
</evidence>
<name>A0A163TG08_9BACL</name>
<proteinExistence type="predicted"/>
<dbReference type="SUPFAM" id="SSF49785">
    <property type="entry name" value="Galactose-binding domain-like"/>
    <property type="match status" value="1"/>
</dbReference>
<evidence type="ECO:0000313" key="4">
    <source>
        <dbReference type="EMBL" id="KZE71728.1"/>
    </source>
</evidence>
<dbReference type="InterPro" id="IPR003305">
    <property type="entry name" value="CenC_carb-bd"/>
</dbReference>
<dbReference type="InterPro" id="IPR017853">
    <property type="entry name" value="GH"/>
</dbReference>
<evidence type="ECO:0000256" key="1">
    <source>
        <dbReference type="ARBA" id="ARBA00022801"/>
    </source>
</evidence>
<dbReference type="Pfam" id="PF02018">
    <property type="entry name" value="CBM_4_9"/>
    <property type="match status" value="1"/>
</dbReference>
<dbReference type="SUPFAM" id="SSF51445">
    <property type="entry name" value="(Trans)glycosidases"/>
    <property type="match status" value="1"/>
</dbReference>